<dbReference type="CDD" id="cd00586">
    <property type="entry name" value="4HBT"/>
    <property type="match status" value="1"/>
</dbReference>
<evidence type="ECO:0000256" key="2">
    <source>
        <dbReference type="ARBA" id="ARBA00022801"/>
    </source>
</evidence>
<evidence type="ECO:0000256" key="1">
    <source>
        <dbReference type="ARBA" id="ARBA00005953"/>
    </source>
</evidence>
<dbReference type="SUPFAM" id="SSF54637">
    <property type="entry name" value="Thioesterase/thiol ester dehydrase-isomerase"/>
    <property type="match status" value="1"/>
</dbReference>
<dbReference type="InterPro" id="IPR029069">
    <property type="entry name" value="HotDog_dom_sf"/>
</dbReference>
<evidence type="ECO:0000259" key="3">
    <source>
        <dbReference type="Pfam" id="PF01643"/>
    </source>
</evidence>
<keyword evidence="5" id="KW-1185">Reference proteome</keyword>
<dbReference type="InterPro" id="IPR050563">
    <property type="entry name" value="4-hydroxybenzoyl-CoA_TE"/>
</dbReference>
<dbReference type="PANTHER" id="PTHR31793">
    <property type="entry name" value="4-HYDROXYBENZOYL-COA THIOESTERASE FAMILY MEMBER"/>
    <property type="match status" value="1"/>
</dbReference>
<gene>
    <name evidence="4" type="ORF">C7460_10635</name>
</gene>
<dbReference type="PANTHER" id="PTHR31793:SF27">
    <property type="entry name" value="NOVEL THIOESTERASE SUPERFAMILY DOMAIN AND SAPOSIN A-TYPE DOMAIN CONTAINING PROTEIN (0610012H03RIK)"/>
    <property type="match status" value="1"/>
</dbReference>
<dbReference type="Proteomes" id="UP000256779">
    <property type="component" value="Unassembled WGS sequence"/>
</dbReference>
<dbReference type="Pfam" id="PF01643">
    <property type="entry name" value="Acyl-ACP_TE"/>
    <property type="match status" value="1"/>
</dbReference>
<proteinExistence type="inferred from homology"/>
<sequence>MKARVYEERLTVSNEHLDELGHVNNVVYLQWIQDIARAHWERLASDELKSAYLWVVLSHHIRYHKPGLPGDELRLVTFVKDTEGVRSVRRVEVFKNETLLVEAETEWCMIDTKRRRPTRIPDEIKHLFAPSSDEIKQND</sequence>
<dbReference type="RefSeq" id="WP_115867632.1">
    <property type="nucleotide sequence ID" value="NZ_QREG01000006.1"/>
</dbReference>
<dbReference type="Gene3D" id="3.10.129.10">
    <property type="entry name" value="Hotdog Thioesterase"/>
    <property type="match status" value="1"/>
</dbReference>
<keyword evidence="2 4" id="KW-0378">Hydrolase</keyword>
<dbReference type="InterPro" id="IPR002864">
    <property type="entry name" value="Acyl-ACP_thioesterase_NHD"/>
</dbReference>
<name>A0A3D9L3V9_MARFU</name>
<dbReference type="GO" id="GO:0047617">
    <property type="term" value="F:fatty acyl-CoA hydrolase activity"/>
    <property type="evidence" value="ECO:0007669"/>
    <property type="project" value="TreeGrafter"/>
</dbReference>
<reference evidence="4 5" key="1">
    <citation type="submission" date="2018-07" db="EMBL/GenBank/DDBJ databases">
        <title>Genomic Encyclopedia of Type Strains, Phase IV (KMG-IV): sequencing the most valuable type-strain genomes for metagenomic binning, comparative biology and taxonomic classification.</title>
        <authorList>
            <person name="Goeker M."/>
        </authorList>
    </citation>
    <scope>NUCLEOTIDE SEQUENCE [LARGE SCALE GENOMIC DNA]</scope>
    <source>
        <strain evidence="4 5">DSM 4134</strain>
    </source>
</reference>
<dbReference type="OrthoDB" id="9801517at2"/>
<evidence type="ECO:0000313" key="5">
    <source>
        <dbReference type="Proteomes" id="UP000256779"/>
    </source>
</evidence>
<organism evidence="4 5">
    <name type="scientific">Marinoscillum furvescens DSM 4134</name>
    <dbReference type="NCBI Taxonomy" id="1122208"/>
    <lineage>
        <taxon>Bacteria</taxon>
        <taxon>Pseudomonadati</taxon>
        <taxon>Bacteroidota</taxon>
        <taxon>Cytophagia</taxon>
        <taxon>Cytophagales</taxon>
        <taxon>Reichenbachiellaceae</taxon>
        <taxon>Marinoscillum</taxon>
    </lineage>
</organism>
<protein>
    <submittedName>
        <fullName evidence="4">Acyl-CoA thioester hydrolase</fullName>
    </submittedName>
</protein>
<dbReference type="GO" id="GO:0006633">
    <property type="term" value="P:fatty acid biosynthetic process"/>
    <property type="evidence" value="ECO:0007669"/>
    <property type="project" value="InterPro"/>
</dbReference>
<comment type="similarity">
    <text evidence="1">Belongs to the 4-hydroxybenzoyl-CoA thioesterase family.</text>
</comment>
<evidence type="ECO:0000313" key="4">
    <source>
        <dbReference type="EMBL" id="REE00098.1"/>
    </source>
</evidence>
<dbReference type="EMBL" id="QREG01000006">
    <property type="protein sequence ID" value="REE00098.1"/>
    <property type="molecule type" value="Genomic_DNA"/>
</dbReference>
<feature type="domain" description="Acyl-ACP thioesterase N-terminal hotdog" evidence="3">
    <location>
        <begin position="5"/>
        <end position="126"/>
    </location>
</feature>
<accession>A0A3D9L3V9</accession>
<dbReference type="AlphaFoldDB" id="A0A3D9L3V9"/>
<comment type="caution">
    <text evidence="4">The sequence shown here is derived from an EMBL/GenBank/DDBJ whole genome shotgun (WGS) entry which is preliminary data.</text>
</comment>